<dbReference type="EMBL" id="CP035108">
    <property type="protein sequence ID" value="QAR33566.1"/>
    <property type="molecule type" value="Genomic_DNA"/>
</dbReference>
<dbReference type="AlphaFoldDB" id="A0A3R5UYF3"/>
<proteinExistence type="predicted"/>
<sequence>MKSSEEFLSNVFAVLGHINQAIERNVSILLEKKVEGKSSHFNVILKGEKEGELFVMASDLTEEQLKWYVFGLGDGLGLTPEQLKNHTKQQKTA</sequence>
<dbReference type="KEGG" id="gtl:EP073_09180"/>
<reference evidence="1 2" key="1">
    <citation type="submission" date="2019-01" db="EMBL/GenBank/DDBJ databases">
        <title>Geovibrio thiophilus DSM 11263, complete genome.</title>
        <authorList>
            <person name="Spring S."/>
            <person name="Bunk B."/>
            <person name="Sproer C."/>
        </authorList>
    </citation>
    <scope>NUCLEOTIDE SEQUENCE [LARGE SCALE GENOMIC DNA]</scope>
    <source>
        <strain evidence="1 2">DSM 11263</strain>
    </source>
</reference>
<accession>A0A3R5UYF3</accession>
<evidence type="ECO:0000313" key="2">
    <source>
        <dbReference type="Proteomes" id="UP000287502"/>
    </source>
</evidence>
<organism evidence="1 2">
    <name type="scientific">Geovibrio thiophilus</name>
    <dbReference type="NCBI Taxonomy" id="139438"/>
    <lineage>
        <taxon>Bacteria</taxon>
        <taxon>Pseudomonadati</taxon>
        <taxon>Deferribacterota</taxon>
        <taxon>Deferribacteres</taxon>
        <taxon>Deferribacterales</taxon>
        <taxon>Geovibrionaceae</taxon>
        <taxon>Geovibrio</taxon>
    </lineage>
</organism>
<name>A0A3R5UYF3_9BACT</name>
<gene>
    <name evidence="1" type="ORF">EP073_09180</name>
</gene>
<dbReference type="Proteomes" id="UP000287502">
    <property type="component" value="Chromosome"/>
</dbReference>
<protein>
    <submittedName>
        <fullName evidence="1">Uncharacterized protein</fullName>
    </submittedName>
</protein>
<keyword evidence="2" id="KW-1185">Reference proteome</keyword>
<dbReference type="OrthoDB" id="9797773at2"/>
<dbReference type="RefSeq" id="WP_128466852.1">
    <property type="nucleotide sequence ID" value="NZ_CP035108.1"/>
</dbReference>
<evidence type="ECO:0000313" key="1">
    <source>
        <dbReference type="EMBL" id="QAR33566.1"/>
    </source>
</evidence>